<evidence type="ECO:0000256" key="4">
    <source>
        <dbReference type="ARBA" id="ARBA00022989"/>
    </source>
</evidence>
<evidence type="ECO:0000256" key="9">
    <source>
        <dbReference type="SAM" id="SignalP"/>
    </source>
</evidence>
<evidence type="ECO:0000313" key="10">
    <source>
        <dbReference type="EMBL" id="KAL3123116.1"/>
    </source>
</evidence>
<dbReference type="Proteomes" id="UP001620626">
    <property type="component" value="Unassembled WGS sequence"/>
</dbReference>
<protein>
    <recommendedName>
        <fullName evidence="12">Zinc transporter</fullName>
    </recommendedName>
</protein>
<keyword evidence="11" id="KW-1185">Reference proteome</keyword>
<feature type="transmembrane region" description="Helical" evidence="8">
    <location>
        <begin position="159"/>
        <end position="180"/>
    </location>
</feature>
<feature type="transmembrane region" description="Helical" evidence="8">
    <location>
        <begin position="125"/>
        <end position="147"/>
    </location>
</feature>
<feature type="region of interest" description="Disordered" evidence="7">
    <location>
        <begin position="58"/>
        <end position="106"/>
    </location>
</feature>
<keyword evidence="5 8" id="KW-0472">Membrane</keyword>
<keyword evidence="4 8" id="KW-1133">Transmembrane helix</keyword>
<dbReference type="PANTHER" id="PTHR16950">
    <property type="entry name" value="ZINC TRANSPORTER SLC39A7 HISTIDINE-RICH MEMBRANE PROTEIN KE4"/>
    <property type="match status" value="1"/>
</dbReference>
<evidence type="ECO:0008006" key="12">
    <source>
        <dbReference type="Google" id="ProtNLM"/>
    </source>
</evidence>
<feature type="transmembrane region" description="Helical" evidence="8">
    <location>
        <begin position="309"/>
        <end position="329"/>
    </location>
</feature>
<dbReference type="PANTHER" id="PTHR16950:SF25">
    <property type="entry name" value="ZINC TRANSPORTER SLC39A7"/>
    <property type="match status" value="1"/>
</dbReference>
<evidence type="ECO:0000256" key="3">
    <source>
        <dbReference type="ARBA" id="ARBA00022692"/>
    </source>
</evidence>
<comment type="similarity">
    <text evidence="6">Belongs to the ZIP transporter (TC 2.A.5) family. KE4/Catsup subfamily.</text>
</comment>
<evidence type="ECO:0000256" key="6">
    <source>
        <dbReference type="ARBA" id="ARBA00038485"/>
    </source>
</evidence>
<dbReference type="Pfam" id="PF02535">
    <property type="entry name" value="Zip"/>
    <property type="match status" value="1"/>
</dbReference>
<evidence type="ECO:0000256" key="5">
    <source>
        <dbReference type="ARBA" id="ARBA00023136"/>
    </source>
</evidence>
<feature type="transmembrane region" description="Helical" evidence="8">
    <location>
        <begin position="207"/>
        <end position="223"/>
    </location>
</feature>
<name>A0ABD2M6R0_9BILA</name>
<dbReference type="EMBL" id="JBICBT010000111">
    <property type="protein sequence ID" value="KAL3123116.1"/>
    <property type="molecule type" value="Genomic_DNA"/>
</dbReference>
<feature type="compositionally biased region" description="Basic and acidic residues" evidence="7">
    <location>
        <begin position="262"/>
        <end position="280"/>
    </location>
</feature>
<feature type="chain" id="PRO_5044763260" description="Zinc transporter" evidence="9">
    <location>
        <begin position="21"/>
        <end position="438"/>
    </location>
</feature>
<accession>A0ABD2M6R0</accession>
<dbReference type="InterPro" id="IPR003689">
    <property type="entry name" value="ZIP"/>
</dbReference>
<feature type="transmembrane region" description="Helical" evidence="8">
    <location>
        <begin position="387"/>
        <end position="409"/>
    </location>
</feature>
<evidence type="ECO:0000313" key="11">
    <source>
        <dbReference type="Proteomes" id="UP001620626"/>
    </source>
</evidence>
<keyword evidence="3 8" id="KW-0812">Transmembrane</keyword>
<evidence type="ECO:0000256" key="2">
    <source>
        <dbReference type="ARBA" id="ARBA00022448"/>
    </source>
</evidence>
<keyword evidence="2" id="KW-0813">Transport</keyword>
<keyword evidence="9" id="KW-0732">Signal</keyword>
<comment type="caution">
    <text evidence="10">The sequence shown here is derived from an EMBL/GenBank/DDBJ whole genome shotgun (WGS) entry which is preliminary data.</text>
</comment>
<evidence type="ECO:0000256" key="8">
    <source>
        <dbReference type="SAM" id="Phobius"/>
    </source>
</evidence>
<feature type="compositionally biased region" description="Basic and acidic residues" evidence="7">
    <location>
        <begin position="58"/>
        <end position="91"/>
    </location>
</feature>
<comment type="subcellular location">
    <subcellularLocation>
        <location evidence="1">Membrane</location>
        <topology evidence="1">Multi-pass membrane protein</topology>
    </subcellularLocation>
</comment>
<evidence type="ECO:0000256" key="7">
    <source>
        <dbReference type="SAM" id="MobiDB-lite"/>
    </source>
</evidence>
<proteinExistence type="inferred from homology"/>
<gene>
    <name evidence="10" type="ORF">niasHT_005049</name>
</gene>
<feature type="transmembrane region" description="Helical" evidence="8">
    <location>
        <begin position="421"/>
        <end position="437"/>
    </location>
</feature>
<dbReference type="AlphaFoldDB" id="A0ABD2M6R0"/>
<organism evidence="10 11">
    <name type="scientific">Heterodera trifolii</name>
    <dbReference type="NCBI Taxonomy" id="157864"/>
    <lineage>
        <taxon>Eukaryota</taxon>
        <taxon>Metazoa</taxon>
        <taxon>Ecdysozoa</taxon>
        <taxon>Nematoda</taxon>
        <taxon>Chromadorea</taxon>
        <taxon>Rhabditida</taxon>
        <taxon>Tylenchina</taxon>
        <taxon>Tylenchomorpha</taxon>
        <taxon>Tylenchoidea</taxon>
        <taxon>Heteroderidae</taxon>
        <taxon>Heteroderinae</taxon>
        <taxon>Heterodera</taxon>
    </lineage>
</organism>
<feature type="transmembrane region" description="Helical" evidence="8">
    <location>
        <begin position="350"/>
        <end position="372"/>
    </location>
</feature>
<evidence type="ECO:0000256" key="1">
    <source>
        <dbReference type="ARBA" id="ARBA00004141"/>
    </source>
</evidence>
<dbReference type="GO" id="GO:0016020">
    <property type="term" value="C:membrane"/>
    <property type="evidence" value="ECO:0007669"/>
    <property type="project" value="UniProtKB-SubCell"/>
</dbReference>
<feature type="signal peptide" evidence="9">
    <location>
        <begin position="1"/>
        <end position="20"/>
    </location>
</feature>
<sequence length="438" mass="47633">MLSLNIFCVSFVLLLHLAFAFVASHSHGHAHSEEPPHLKYTREINEAATKSEDAIDHHQHGHLHDDGHGHHHDCGGHQHSHGERHETDGKRAASTLPKIGRATESDKPYDKDSYLAFLNDPKIRLWTYAVGSTVLISAVPCFLLLLIPIKENTAEDSPLLRTLLAFGAGGLLGDAFLHLIPHATPSGHSHSHSHNADEGHAHGPHDLSVGSWVLVGFMTFFIVEKSVRIIRGNDPPGHGHSHGDEKRKKKLAKFSDDEDEMENPRKENDKKGEGIKAKESTTRPGRIRVAAFLNLVADFMHNFTDGLAIGASFIAGTMVGVVTVVTVLVHEVPHEIGDFAILVQAGFSKWKAMLIQLLTALGALAGCVLSLWHVDAAALAEAAEQSWAIPFTAGGFIYIGTVSMIPDLLEKSTVCQSVKEICALLLGLAMMYAIAFFE</sequence>
<feature type="region of interest" description="Disordered" evidence="7">
    <location>
        <begin position="232"/>
        <end position="280"/>
    </location>
</feature>
<reference evidence="10 11" key="1">
    <citation type="submission" date="2024-10" db="EMBL/GenBank/DDBJ databases">
        <authorList>
            <person name="Kim D."/>
        </authorList>
    </citation>
    <scope>NUCLEOTIDE SEQUENCE [LARGE SCALE GENOMIC DNA]</scope>
    <source>
        <strain evidence="10">BH-2024</strain>
    </source>
</reference>